<gene>
    <name evidence="1" type="ORF">GJV78_19655</name>
</gene>
<dbReference type="RefSeq" id="WP_155109910.1">
    <property type="nucleotide sequence ID" value="NZ_WMJZ01000038.1"/>
</dbReference>
<dbReference type="EMBL" id="WMJZ01000038">
    <property type="protein sequence ID" value="MTH48422.1"/>
    <property type="molecule type" value="Genomic_DNA"/>
</dbReference>
<name>A0A6L6INI9_9ENTR</name>
<keyword evidence="2" id="KW-1185">Reference proteome</keyword>
<dbReference type="Pfam" id="PF13689">
    <property type="entry name" value="DUF4154"/>
    <property type="match status" value="1"/>
</dbReference>
<comment type="caution">
    <text evidence="1">The sequence shown here is derived from an EMBL/GenBank/DDBJ whole genome shotgun (WGS) entry which is preliminary data.</text>
</comment>
<proteinExistence type="predicted"/>
<dbReference type="InterPro" id="IPR025293">
    <property type="entry name" value="YfiR/HmsC-like"/>
</dbReference>
<organism evidence="1 2">
    <name type="scientific">Intestinirhabdus alba</name>
    <dbReference type="NCBI Taxonomy" id="2899544"/>
    <lineage>
        <taxon>Bacteria</taxon>
        <taxon>Pseudomonadati</taxon>
        <taxon>Pseudomonadota</taxon>
        <taxon>Gammaproteobacteria</taxon>
        <taxon>Enterobacterales</taxon>
        <taxon>Enterobacteriaceae</taxon>
        <taxon>Intestinirhabdus</taxon>
    </lineage>
</organism>
<dbReference type="AlphaFoldDB" id="A0A6L6INI9"/>
<evidence type="ECO:0000313" key="1">
    <source>
        <dbReference type="EMBL" id="MTH48422.1"/>
    </source>
</evidence>
<evidence type="ECO:0000313" key="2">
    <source>
        <dbReference type="Proteomes" id="UP000477739"/>
    </source>
</evidence>
<reference evidence="1 2" key="1">
    <citation type="submission" date="2019-11" db="EMBL/GenBank/DDBJ databases">
        <title>Escherichia alba sp. nov. isolated from the gut of plastic-eating superworms Zophobas atratus.</title>
        <authorList>
            <person name="Yang Y."/>
        </authorList>
    </citation>
    <scope>NUCLEOTIDE SEQUENCE [LARGE SCALE GENOMIC DNA]</scope>
    <source>
        <strain evidence="2">BIT-B35</strain>
    </source>
</reference>
<protein>
    <submittedName>
        <fullName evidence="1">DUF4154 domain-containing protein</fullName>
    </submittedName>
</protein>
<dbReference type="OrthoDB" id="7355447at2"/>
<accession>A0A6L6INI9</accession>
<sequence>MRFTHRLILTLVLSQAGLPLFAMHIPDNAIAVRSIVSGIVSYTRWPALTGVPRLCVFSSSRFASVIADESNTSLPYLPIVVHTRREAMVARCNGFYFGSESPAFQVELLKHYPTNALLLIAEQNSECITGSAFCLQINDNSVKFSVNLDSLARSGVRVNPDVLLLARKKKNG</sequence>
<dbReference type="Proteomes" id="UP000477739">
    <property type="component" value="Unassembled WGS sequence"/>
</dbReference>